<evidence type="ECO:0000313" key="1">
    <source>
        <dbReference type="EMBL" id="KAA1194423.1"/>
    </source>
</evidence>
<reference evidence="1 2" key="1">
    <citation type="submission" date="2019-09" db="EMBL/GenBank/DDBJ databases">
        <authorList>
            <person name="Chen X.-Y."/>
        </authorList>
    </citation>
    <scope>NUCLEOTIDE SEQUENCE [LARGE SCALE GENOMIC DNA]</scope>
    <source>
        <strain evidence="1 2">NY5</strain>
    </source>
</reference>
<dbReference type="Proteomes" id="UP000323708">
    <property type="component" value="Unassembled WGS sequence"/>
</dbReference>
<name>A0A5B0X5A3_9GAMM</name>
<dbReference type="InterPro" id="IPR036465">
    <property type="entry name" value="vWFA_dom_sf"/>
</dbReference>
<keyword evidence="2" id="KW-1185">Reference proteome</keyword>
<dbReference type="RefSeq" id="WP_149609892.1">
    <property type="nucleotide sequence ID" value="NZ_VTUX01000001.1"/>
</dbReference>
<sequence length="228" mass="25144">MAKLPSRTATSSEISAFLRKRDVISTVRRRQPRLLFGMDATASRQPTWDRACHLQREMFVAASASSSLRVQLCFFRGFHDFHAGPWTSDSKQLAQEMGRVYCEGGHTQIQRLLRHALAEHHKDPIKAMVFIGDAMEENPDTLCQLAGECGMRGLPIFIFQEGQLAEAQQCFRSMARLSKGAWASFDNSSAETLAALLGAVASFAAGGLAALENQTSRGAKLLLEQLKN</sequence>
<comment type="caution">
    <text evidence="1">The sequence shown here is derived from an EMBL/GenBank/DDBJ whole genome shotgun (WGS) entry which is preliminary data.</text>
</comment>
<protein>
    <submittedName>
        <fullName evidence="1">VWA domain-containing protein</fullName>
    </submittedName>
</protein>
<dbReference type="AlphaFoldDB" id="A0A5B0X5A3"/>
<dbReference type="EMBL" id="VTUX01000001">
    <property type="protein sequence ID" value="KAA1194423.1"/>
    <property type="molecule type" value="Genomic_DNA"/>
</dbReference>
<gene>
    <name evidence="1" type="ORF">F0M18_03035</name>
</gene>
<organism evidence="1 2">
    <name type="scientific">Pseudohalioglobus sediminis</name>
    <dbReference type="NCBI Taxonomy" id="2606449"/>
    <lineage>
        <taxon>Bacteria</taxon>
        <taxon>Pseudomonadati</taxon>
        <taxon>Pseudomonadota</taxon>
        <taxon>Gammaproteobacteria</taxon>
        <taxon>Cellvibrionales</taxon>
        <taxon>Halieaceae</taxon>
        <taxon>Pseudohalioglobus</taxon>
    </lineage>
</organism>
<dbReference type="SUPFAM" id="SSF53300">
    <property type="entry name" value="vWA-like"/>
    <property type="match status" value="1"/>
</dbReference>
<accession>A0A5B0X5A3</accession>
<proteinExistence type="predicted"/>
<evidence type="ECO:0000313" key="2">
    <source>
        <dbReference type="Proteomes" id="UP000323708"/>
    </source>
</evidence>